<gene>
    <name evidence="2" type="ORF">FHW23_002252</name>
</gene>
<dbReference type="EMBL" id="JACGXP010000003">
    <property type="protein sequence ID" value="MBA8990987.1"/>
    <property type="molecule type" value="Genomic_DNA"/>
</dbReference>
<feature type="transmembrane region" description="Helical" evidence="1">
    <location>
        <begin position="39"/>
        <end position="57"/>
    </location>
</feature>
<evidence type="ECO:0000313" key="2">
    <source>
        <dbReference type="EMBL" id="MBA8990987.1"/>
    </source>
</evidence>
<evidence type="ECO:0000313" key="3">
    <source>
        <dbReference type="Proteomes" id="UP000590225"/>
    </source>
</evidence>
<name>A0AAW3T9B9_9MICO</name>
<accession>A0AAW3T9B9</accession>
<feature type="transmembrane region" description="Helical" evidence="1">
    <location>
        <begin position="106"/>
        <end position="124"/>
    </location>
</feature>
<keyword evidence="1" id="KW-1133">Transmembrane helix</keyword>
<feature type="transmembrane region" description="Helical" evidence="1">
    <location>
        <begin position="130"/>
        <end position="148"/>
    </location>
</feature>
<keyword evidence="1" id="KW-0472">Membrane</keyword>
<dbReference type="Proteomes" id="UP000590225">
    <property type="component" value="Unassembled WGS sequence"/>
</dbReference>
<protein>
    <submittedName>
        <fullName evidence="2">Uncharacterized protein</fullName>
    </submittedName>
</protein>
<reference evidence="2 3" key="1">
    <citation type="submission" date="2020-07" db="EMBL/GenBank/DDBJ databases">
        <title>Above-ground endophytic microbial communities from plants in different locations in the United States.</title>
        <authorList>
            <person name="Frank C."/>
        </authorList>
    </citation>
    <scope>NUCLEOTIDE SEQUENCE [LARGE SCALE GENOMIC DNA]</scope>
    <source>
        <strain evidence="2 3">WPL5_2</strain>
    </source>
</reference>
<dbReference type="RefSeq" id="WP_182516229.1">
    <property type="nucleotide sequence ID" value="NZ_JACGXP010000003.1"/>
</dbReference>
<organism evidence="2 3">
    <name type="scientific">Curtobacterium pusillum</name>
    <dbReference type="NCBI Taxonomy" id="69373"/>
    <lineage>
        <taxon>Bacteria</taxon>
        <taxon>Bacillati</taxon>
        <taxon>Actinomycetota</taxon>
        <taxon>Actinomycetes</taxon>
        <taxon>Micrococcales</taxon>
        <taxon>Microbacteriaceae</taxon>
        <taxon>Curtobacterium</taxon>
    </lineage>
</organism>
<sequence length="173" mass="19690">MRRWPWWLAALVLAVAFGGLWFLVTMVAMPELSAGDRGVISAITGSAYGIVMAIFLVRQRRGYGAALQHPGFRRAVRRAVVPPDIDIARWRRAVQQHRNQYRPLRWAAPLLYVPMTGISIWLAVTGQPLWWIFAGLFVAMLIGSLIVAPRVLRRTDAMLTELDRREQSIRSDR</sequence>
<comment type="caution">
    <text evidence="2">The sequence shown here is derived from an EMBL/GenBank/DDBJ whole genome shotgun (WGS) entry which is preliminary data.</text>
</comment>
<evidence type="ECO:0000256" key="1">
    <source>
        <dbReference type="SAM" id="Phobius"/>
    </source>
</evidence>
<dbReference type="AlphaFoldDB" id="A0AAW3T9B9"/>
<feature type="transmembrane region" description="Helical" evidence="1">
    <location>
        <begin position="7"/>
        <end position="27"/>
    </location>
</feature>
<keyword evidence="1" id="KW-0812">Transmembrane</keyword>
<proteinExistence type="predicted"/>